<keyword evidence="9" id="KW-0614">Plasmid</keyword>
<evidence type="ECO:0000256" key="2">
    <source>
        <dbReference type="ARBA" id="ARBA00005745"/>
    </source>
</evidence>
<evidence type="ECO:0000256" key="3">
    <source>
        <dbReference type="ARBA" id="ARBA00022475"/>
    </source>
</evidence>
<dbReference type="PANTHER" id="PTHR30012">
    <property type="entry name" value="GENERAL SECRETION PATHWAY PROTEIN"/>
    <property type="match status" value="1"/>
</dbReference>
<dbReference type="InterPro" id="IPR042094">
    <property type="entry name" value="T2SS_GspF_sf"/>
</dbReference>
<gene>
    <name evidence="9" type="ORF">QG404_00525</name>
</gene>
<dbReference type="InterPro" id="IPR018076">
    <property type="entry name" value="T2SS_GspF_dom"/>
</dbReference>
<keyword evidence="4 7" id="KW-0812">Transmembrane</keyword>
<evidence type="ECO:0000313" key="10">
    <source>
        <dbReference type="Proteomes" id="UP001231859"/>
    </source>
</evidence>
<organism evidence="9 10">
    <name type="scientific">Arsenophonus apicola</name>
    <dbReference type="NCBI Taxonomy" id="2879119"/>
    <lineage>
        <taxon>Bacteria</taxon>
        <taxon>Pseudomonadati</taxon>
        <taxon>Pseudomonadota</taxon>
        <taxon>Gammaproteobacteria</taxon>
        <taxon>Enterobacterales</taxon>
        <taxon>Morganellaceae</taxon>
        <taxon>Arsenophonus</taxon>
    </lineage>
</organism>
<evidence type="ECO:0000313" key="9">
    <source>
        <dbReference type="EMBL" id="WGO82278.1"/>
    </source>
</evidence>
<feature type="transmembrane region" description="Helical" evidence="7">
    <location>
        <begin position="330"/>
        <end position="352"/>
    </location>
</feature>
<reference evidence="9 10" key="1">
    <citation type="submission" date="2023-04" db="EMBL/GenBank/DDBJ databases">
        <title>Genome dynamics across the evolutionary transition to endosymbiosis.</title>
        <authorList>
            <person name="Siozios S."/>
            <person name="Nadal-Jimenez P."/>
            <person name="Azagi T."/>
            <person name="Sprong H."/>
            <person name="Frost C.L."/>
            <person name="Parratt S.R."/>
            <person name="Taylor G."/>
            <person name="Brettell L."/>
            <person name="Lew K.C."/>
            <person name="Croft L."/>
            <person name="King K.C."/>
            <person name="Brockhurst M.A."/>
            <person name="Hypsa V."/>
            <person name="Novakova E."/>
            <person name="Darby A.C."/>
            <person name="Hurst G.D.D."/>
        </authorList>
    </citation>
    <scope>NUCLEOTIDE SEQUENCE [LARGE SCALE GENOMIC DNA]</scope>
    <source>
        <strain evidence="10">aApi_AU</strain>
        <plasmid evidence="9 10">paApi_AU1</plasmid>
    </source>
</reference>
<geneLocation type="plasmid" evidence="9 10">
    <name>paApi_AU1</name>
</geneLocation>
<keyword evidence="5 7" id="KW-1133">Transmembrane helix</keyword>
<evidence type="ECO:0000256" key="4">
    <source>
        <dbReference type="ARBA" id="ARBA00022692"/>
    </source>
</evidence>
<proteinExistence type="inferred from homology"/>
<sequence length="364" mass="40939">MFSSLPFAGIQPHLKTALRRIYQKTFTAKDRIAFYDQLAFLLDNNKSLQQAFIDMRSVVTDFGRKHHPFAVLLTDCLSALDEGQGAFELVLLDWLPVSEATLISSGMLSGNLSAALRRAGEIVAGKKRMVTALLGALTYPLFLLGLIGLMMNMVCEKFIPKLAGLVPREKWTGALNYLALLSEFVVDFQWLLLIVGLAVLWLVIWSMGNWVNRKVAENIPPWSIYRSIHGVYFLLNITALLKVNIPVIQAVSMLAETASPWLERRIQETINRMRQGDHLGLALKNTGYNFPSRDCVNQMLLLTEGVGAEDNLEHYAKRWLIQTIAQVKKIALLLTAFCFLMVFGFMTLMVFASNDLSTLVNQMH</sequence>
<dbReference type="Proteomes" id="UP001231859">
    <property type="component" value="Plasmid paApi_AU1"/>
</dbReference>
<feature type="transmembrane region" description="Helical" evidence="7">
    <location>
        <begin position="174"/>
        <end position="204"/>
    </location>
</feature>
<keyword evidence="3" id="KW-1003">Cell membrane</keyword>
<dbReference type="RefSeq" id="WP_280937016.1">
    <property type="nucleotide sequence ID" value="NZ_CP123757.1"/>
</dbReference>
<name>A0ABY8NYF3_9GAMM</name>
<accession>A0ABY8NYF3</accession>
<evidence type="ECO:0000259" key="8">
    <source>
        <dbReference type="Pfam" id="PF00482"/>
    </source>
</evidence>
<dbReference type="InterPro" id="IPR003004">
    <property type="entry name" value="GspF/PilC"/>
</dbReference>
<keyword evidence="6 7" id="KW-0472">Membrane</keyword>
<evidence type="ECO:0000256" key="5">
    <source>
        <dbReference type="ARBA" id="ARBA00022989"/>
    </source>
</evidence>
<protein>
    <submittedName>
        <fullName evidence="9">Type II secretion system F family protein</fullName>
    </submittedName>
</protein>
<dbReference type="Pfam" id="PF00482">
    <property type="entry name" value="T2SSF"/>
    <property type="match status" value="2"/>
</dbReference>
<evidence type="ECO:0000256" key="7">
    <source>
        <dbReference type="SAM" id="Phobius"/>
    </source>
</evidence>
<feature type="domain" description="Type II secretion system protein GspF" evidence="8">
    <location>
        <begin position="34"/>
        <end position="151"/>
    </location>
</feature>
<evidence type="ECO:0000256" key="1">
    <source>
        <dbReference type="ARBA" id="ARBA00004651"/>
    </source>
</evidence>
<dbReference type="Gene3D" id="1.20.81.30">
    <property type="entry name" value="Type II secretion system (T2SS), domain F"/>
    <property type="match status" value="2"/>
</dbReference>
<evidence type="ECO:0000256" key="6">
    <source>
        <dbReference type="ARBA" id="ARBA00023136"/>
    </source>
</evidence>
<comment type="subcellular location">
    <subcellularLocation>
        <location evidence="1">Cell membrane</location>
        <topology evidence="1">Multi-pass membrane protein</topology>
    </subcellularLocation>
</comment>
<feature type="transmembrane region" description="Helical" evidence="7">
    <location>
        <begin position="132"/>
        <end position="154"/>
    </location>
</feature>
<dbReference type="EMBL" id="CP123757">
    <property type="protein sequence ID" value="WGO82278.1"/>
    <property type="molecule type" value="Genomic_DNA"/>
</dbReference>
<dbReference type="PANTHER" id="PTHR30012:SF0">
    <property type="entry name" value="TYPE II SECRETION SYSTEM PROTEIN F-RELATED"/>
    <property type="match status" value="1"/>
</dbReference>
<comment type="similarity">
    <text evidence="2">Belongs to the GSP F family.</text>
</comment>
<keyword evidence="10" id="KW-1185">Reference proteome</keyword>
<feature type="domain" description="Type II secretion system protein GspF" evidence="8">
    <location>
        <begin position="233"/>
        <end position="352"/>
    </location>
</feature>